<dbReference type="Gene3D" id="1.20.1260.10">
    <property type="match status" value="1"/>
</dbReference>
<dbReference type="Pfam" id="PF11553">
    <property type="entry name" value="DUF3231"/>
    <property type="match status" value="1"/>
</dbReference>
<keyword evidence="2" id="KW-1185">Reference proteome</keyword>
<name>A0A1H0TZR7_9BACI</name>
<gene>
    <name evidence="1" type="ORF">SAMN05216565_10449</name>
</gene>
<sequence>MDDLTATEVQNLMTSYMTNTMAFVVTADLMKKVEDAGVKKMLKFGLKIATEEVEGAEFFLKKSNRALQNPSQKRIY</sequence>
<organism evidence="1 2">
    <name type="scientific">Litchfieldia salsa</name>
    <dbReference type="NCBI Taxonomy" id="930152"/>
    <lineage>
        <taxon>Bacteria</taxon>
        <taxon>Bacillati</taxon>
        <taxon>Bacillota</taxon>
        <taxon>Bacilli</taxon>
        <taxon>Bacillales</taxon>
        <taxon>Bacillaceae</taxon>
        <taxon>Litchfieldia</taxon>
    </lineage>
</organism>
<dbReference type="STRING" id="930152.SAMN05216565_10449"/>
<dbReference type="InterPro" id="IPR021617">
    <property type="entry name" value="DUF3231"/>
</dbReference>
<dbReference type="EMBL" id="FNJU01000004">
    <property type="protein sequence ID" value="SDP59401.1"/>
    <property type="molecule type" value="Genomic_DNA"/>
</dbReference>
<evidence type="ECO:0000313" key="2">
    <source>
        <dbReference type="Proteomes" id="UP000199159"/>
    </source>
</evidence>
<dbReference type="Proteomes" id="UP000199159">
    <property type="component" value="Unassembled WGS sequence"/>
</dbReference>
<dbReference type="OrthoDB" id="9959300at2"/>
<protein>
    <submittedName>
        <fullName evidence="1">Uncharacterized protein</fullName>
    </submittedName>
</protein>
<reference evidence="2" key="1">
    <citation type="submission" date="2016-10" db="EMBL/GenBank/DDBJ databases">
        <authorList>
            <person name="Varghese N."/>
            <person name="Submissions S."/>
        </authorList>
    </citation>
    <scope>NUCLEOTIDE SEQUENCE [LARGE SCALE GENOMIC DNA]</scope>
    <source>
        <strain evidence="2">IBRC-M10078</strain>
    </source>
</reference>
<dbReference type="AlphaFoldDB" id="A0A1H0TZR7"/>
<accession>A0A1H0TZR7</accession>
<dbReference type="InterPro" id="IPR012347">
    <property type="entry name" value="Ferritin-like"/>
</dbReference>
<evidence type="ECO:0000313" key="1">
    <source>
        <dbReference type="EMBL" id="SDP59401.1"/>
    </source>
</evidence>
<proteinExistence type="predicted"/>
<dbReference type="RefSeq" id="WP_090853122.1">
    <property type="nucleotide sequence ID" value="NZ_FNJU01000004.1"/>
</dbReference>